<comment type="caution">
    <text evidence="2">The sequence shown here is derived from an EMBL/GenBank/DDBJ whole genome shotgun (WGS) entry which is preliminary data.</text>
</comment>
<name>A0AB73RG47_LIMRT</name>
<dbReference type="PANTHER" id="PTHR10357:SF179">
    <property type="entry name" value="NEUTRAL AND BASIC AMINO ACID TRANSPORT PROTEIN RBAT"/>
    <property type="match status" value="1"/>
</dbReference>
<evidence type="ECO:0000313" key="3">
    <source>
        <dbReference type="Proteomes" id="UP000216681"/>
    </source>
</evidence>
<dbReference type="SUPFAM" id="SSF51445">
    <property type="entry name" value="(Trans)glycosidases"/>
    <property type="match status" value="1"/>
</dbReference>
<dbReference type="Pfam" id="PF00128">
    <property type="entry name" value="Alpha-amylase"/>
    <property type="match status" value="1"/>
</dbReference>
<dbReference type="InterPro" id="IPR017853">
    <property type="entry name" value="GH"/>
</dbReference>
<dbReference type="InterPro" id="IPR006047">
    <property type="entry name" value="GH13_cat_dom"/>
</dbReference>
<dbReference type="GO" id="GO:0009313">
    <property type="term" value="P:oligosaccharide catabolic process"/>
    <property type="evidence" value="ECO:0007669"/>
    <property type="project" value="TreeGrafter"/>
</dbReference>
<evidence type="ECO:0000313" key="2">
    <source>
        <dbReference type="EMBL" id="OYS92126.1"/>
    </source>
</evidence>
<protein>
    <submittedName>
        <fullName evidence="2">6-glucosidase</fullName>
    </submittedName>
</protein>
<evidence type="ECO:0000259" key="1">
    <source>
        <dbReference type="Pfam" id="PF00128"/>
    </source>
</evidence>
<reference evidence="2 3" key="1">
    <citation type="submission" date="2017-05" db="EMBL/GenBank/DDBJ databases">
        <authorList>
            <person name="Lin X.B."/>
            <person name="Stothard P."/>
            <person name="Tasseva G."/>
            <person name="Walter J."/>
        </authorList>
    </citation>
    <scope>NUCLEOTIDE SEQUENCE [LARGE SCALE GENOMIC DNA]</scope>
    <source>
        <strain evidence="2 3">105n</strain>
    </source>
</reference>
<dbReference type="AlphaFoldDB" id="A0AB73RG47"/>
<gene>
    <name evidence="2" type="ORF">CBG15_09620</name>
</gene>
<accession>A0AB73RG47</accession>
<dbReference type="Gene3D" id="3.20.20.80">
    <property type="entry name" value="Glycosidases"/>
    <property type="match status" value="1"/>
</dbReference>
<dbReference type="PANTHER" id="PTHR10357">
    <property type="entry name" value="ALPHA-AMYLASE FAMILY MEMBER"/>
    <property type="match status" value="1"/>
</dbReference>
<organism evidence="2 3">
    <name type="scientific">Limosilactobacillus reuteri</name>
    <name type="common">Lactobacillus reuteri</name>
    <dbReference type="NCBI Taxonomy" id="1598"/>
    <lineage>
        <taxon>Bacteria</taxon>
        <taxon>Bacillati</taxon>
        <taxon>Bacillota</taxon>
        <taxon>Bacilli</taxon>
        <taxon>Lactobacillales</taxon>
        <taxon>Lactobacillaceae</taxon>
        <taxon>Limosilactobacillus</taxon>
    </lineage>
</organism>
<proteinExistence type="predicted"/>
<reference evidence="2 3" key="2">
    <citation type="submission" date="2017-09" db="EMBL/GenBank/DDBJ databases">
        <title>Tripartite evolution among Lactobacillus johnsonii, Lactobacillus taiwanensis, Lactobacillus reuteri and their rodent host.</title>
        <authorList>
            <person name="Wang T."/>
            <person name="Knowles S."/>
            <person name="Cheng C."/>
        </authorList>
    </citation>
    <scope>NUCLEOTIDE SEQUENCE [LARGE SCALE GENOMIC DNA]</scope>
    <source>
        <strain evidence="2 3">105n</strain>
    </source>
</reference>
<dbReference type="Proteomes" id="UP000216681">
    <property type="component" value="Unassembled WGS sequence"/>
</dbReference>
<dbReference type="GO" id="GO:0004556">
    <property type="term" value="F:alpha-amylase activity"/>
    <property type="evidence" value="ECO:0007669"/>
    <property type="project" value="TreeGrafter"/>
</dbReference>
<dbReference type="EMBL" id="NGPX01000079">
    <property type="protein sequence ID" value="OYS92126.1"/>
    <property type="molecule type" value="Genomic_DNA"/>
</dbReference>
<feature type="domain" description="Glycosyl hydrolase family 13 catalytic" evidence="1">
    <location>
        <begin position="14"/>
        <end position="56"/>
    </location>
</feature>
<sequence length="60" mass="7098">MENKHWWNNSVVYQIYPKSFQYSNGDGVGDLCGIINRLDYLQKLGVDVIWLNPIWQIARK</sequence>